<dbReference type="GO" id="GO:0032993">
    <property type="term" value="C:protein-DNA complex"/>
    <property type="evidence" value="ECO:0007669"/>
    <property type="project" value="TreeGrafter"/>
</dbReference>
<dbReference type="InterPro" id="IPR036388">
    <property type="entry name" value="WH-like_DNA-bd_sf"/>
</dbReference>
<evidence type="ECO:0000256" key="4">
    <source>
        <dbReference type="ARBA" id="ARBA00023163"/>
    </source>
</evidence>
<comment type="similarity">
    <text evidence="1">Belongs to the LysR transcriptional regulatory family.</text>
</comment>
<keyword evidence="2" id="KW-0805">Transcription regulation</keyword>
<keyword evidence="3" id="KW-0238">DNA-binding</keyword>
<evidence type="ECO:0000256" key="2">
    <source>
        <dbReference type="ARBA" id="ARBA00023015"/>
    </source>
</evidence>
<name>A0A6M6JLC9_9PSEU</name>
<reference evidence="6 7" key="1">
    <citation type="submission" date="2020-05" db="EMBL/GenBank/DDBJ databases">
        <authorList>
            <person name="Mo P."/>
        </authorList>
    </citation>
    <scope>NUCLEOTIDE SEQUENCE [LARGE SCALE GENOMIC DNA]</scope>
    <source>
        <strain evidence="6 7">Gen01</strain>
    </source>
</reference>
<dbReference type="GO" id="GO:0003677">
    <property type="term" value="F:DNA binding"/>
    <property type="evidence" value="ECO:0007669"/>
    <property type="project" value="UniProtKB-KW"/>
</dbReference>
<protein>
    <submittedName>
        <fullName evidence="6">LysR family transcriptional regulator</fullName>
    </submittedName>
</protein>
<evidence type="ECO:0000256" key="1">
    <source>
        <dbReference type="ARBA" id="ARBA00009437"/>
    </source>
</evidence>
<dbReference type="Proteomes" id="UP000505377">
    <property type="component" value="Chromosome"/>
</dbReference>
<dbReference type="Pfam" id="PF03466">
    <property type="entry name" value="LysR_substrate"/>
    <property type="match status" value="1"/>
</dbReference>
<evidence type="ECO:0000256" key="3">
    <source>
        <dbReference type="ARBA" id="ARBA00023125"/>
    </source>
</evidence>
<sequence length="300" mass="32070">MTVRFSLRQLEFFVAVADAGSISGGAERCGASQAGVSLAIRDLERHLGVQLLVRRRAKGAVLTEAGHGLLLDARRLLGSADELQALASATGGQVSGTLAVGCYVTLAPFLIPPVLDEFAGRHPALDVQVTEGAADDLREALLDGRCELAFLYDVDEGSGLSTVPIRTTRPYLILAADHPLAEQESIALAEIAAEPLIMFDVPSARNAARMLADAGLVPRLRHLSSNIEVVRCLVARGVGYSILVQRWPTDVSFEGLPIASRAISDPTQERRAVLAWPTRTRLTRRAQALIDFCVSRDGGS</sequence>
<dbReference type="PANTHER" id="PTHR30346">
    <property type="entry name" value="TRANSCRIPTIONAL DUAL REGULATOR HCAR-RELATED"/>
    <property type="match status" value="1"/>
</dbReference>
<dbReference type="PANTHER" id="PTHR30346:SF0">
    <property type="entry name" value="HCA OPERON TRANSCRIPTIONAL ACTIVATOR HCAR"/>
    <property type="match status" value="1"/>
</dbReference>
<gene>
    <name evidence="6" type="ORF">HOP40_21795</name>
</gene>
<evidence type="ECO:0000259" key="5">
    <source>
        <dbReference type="PROSITE" id="PS50931"/>
    </source>
</evidence>
<accession>A0A6M6JLC9</accession>
<evidence type="ECO:0000313" key="7">
    <source>
        <dbReference type="Proteomes" id="UP000505377"/>
    </source>
</evidence>
<organism evidence="6 7">
    <name type="scientific">Pseudonocardia broussonetiae</name>
    <dbReference type="NCBI Taxonomy" id="2736640"/>
    <lineage>
        <taxon>Bacteria</taxon>
        <taxon>Bacillati</taxon>
        <taxon>Actinomycetota</taxon>
        <taxon>Actinomycetes</taxon>
        <taxon>Pseudonocardiales</taxon>
        <taxon>Pseudonocardiaceae</taxon>
        <taxon>Pseudonocardia</taxon>
    </lineage>
</organism>
<keyword evidence="7" id="KW-1185">Reference proteome</keyword>
<feature type="domain" description="HTH lysR-type" evidence="5">
    <location>
        <begin position="5"/>
        <end position="63"/>
    </location>
</feature>
<keyword evidence="4" id="KW-0804">Transcription</keyword>
<dbReference type="SUPFAM" id="SSF53850">
    <property type="entry name" value="Periplasmic binding protein-like II"/>
    <property type="match status" value="1"/>
</dbReference>
<dbReference type="KEGG" id="pbro:HOP40_21795"/>
<dbReference type="GO" id="GO:0003700">
    <property type="term" value="F:DNA-binding transcription factor activity"/>
    <property type="evidence" value="ECO:0007669"/>
    <property type="project" value="InterPro"/>
</dbReference>
<dbReference type="PROSITE" id="PS50931">
    <property type="entry name" value="HTH_LYSR"/>
    <property type="match status" value="1"/>
</dbReference>
<dbReference type="AlphaFoldDB" id="A0A6M6JLC9"/>
<dbReference type="RefSeq" id="WP_172161465.1">
    <property type="nucleotide sequence ID" value="NZ_CP053564.1"/>
</dbReference>
<evidence type="ECO:0000313" key="6">
    <source>
        <dbReference type="EMBL" id="QJY48105.1"/>
    </source>
</evidence>
<dbReference type="InterPro" id="IPR000847">
    <property type="entry name" value="LysR_HTH_N"/>
</dbReference>
<proteinExistence type="inferred from homology"/>
<dbReference type="InterPro" id="IPR005119">
    <property type="entry name" value="LysR_subst-bd"/>
</dbReference>
<dbReference type="Gene3D" id="3.40.190.10">
    <property type="entry name" value="Periplasmic binding protein-like II"/>
    <property type="match status" value="2"/>
</dbReference>
<dbReference type="Pfam" id="PF00126">
    <property type="entry name" value="HTH_1"/>
    <property type="match status" value="1"/>
</dbReference>
<dbReference type="EMBL" id="CP053564">
    <property type="protein sequence ID" value="QJY48105.1"/>
    <property type="molecule type" value="Genomic_DNA"/>
</dbReference>
<dbReference type="Gene3D" id="1.10.10.10">
    <property type="entry name" value="Winged helix-like DNA-binding domain superfamily/Winged helix DNA-binding domain"/>
    <property type="match status" value="1"/>
</dbReference>
<dbReference type="InterPro" id="IPR036390">
    <property type="entry name" value="WH_DNA-bd_sf"/>
</dbReference>
<dbReference type="SUPFAM" id="SSF46785">
    <property type="entry name" value="Winged helix' DNA-binding domain"/>
    <property type="match status" value="1"/>
</dbReference>